<feature type="transmembrane region" description="Helical" evidence="1">
    <location>
        <begin position="316"/>
        <end position="338"/>
    </location>
</feature>
<feature type="transmembrane region" description="Helical" evidence="1">
    <location>
        <begin position="35"/>
        <end position="57"/>
    </location>
</feature>
<keyword evidence="3" id="KW-1185">Reference proteome</keyword>
<gene>
    <name evidence="2" type="ORF">BCY91_05965</name>
</gene>
<evidence type="ECO:0000256" key="1">
    <source>
        <dbReference type="SAM" id="Phobius"/>
    </source>
</evidence>
<keyword evidence="1" id="KW-0812">Transmembrane</keyword>
<protein>
    <recommendedName>
        <fullName evidence="4">O-antigen ligase domain-containing protein</fullName>
    </recommendedName>
</protein>
<evidence type="ECO:0008006" key="4">
    <source>
        <dbReference type="Google" id="ProtNLM"/>
    </source>
</evidence>
<dbReference type="AlphaFoldDB" id="A0A419S4Q7"/>
<feature type="transmembrane region" description="Helical" evidence="1">
    <location>
        <begin position="184"/>
        <end position="201"/>
    </location>
</feature>
<dbReference type="RefSeq" id="WP_147387935.1">
    <property type="nucleotide sequence ID" value="NZ_MBTA01000025.1"/>
</dbReference>
<feature type="transmembrane region" description="Helical" evidence="1">
    <location>
        <begin position="100"/>
        <end position="117"/>
    </location>
</feature>
<feature type="transmembrane region" description="Helical" evidence="1">
    <location>
        <begin position="124"/>
        <end position="143"/>
    </location>
</feature>
<keyword evidence="1" id="KW-1133">Transmembrane helix</keyword>
<feature type="transmembrane region" description="Helical" evidence="1">
    <location>
        <begin position="207"/>
        <end position="223"/>
    </location>
</feature>
<dbReference type="Proteomes" id="UP000283433">
    <property type="component" value="Unassembled WGS sequence"/>
</dbReference>
<keyword evidence="1" id="KW-0472">Membrane</keyword>
<comment type="caution">
    <text evidence="2">The sequence shown here is derived from an EMBL/GenBank/DDBJ whole genome shotgun (WGS) entry which is preliminary data.</text>
</comment>
<feature type="transmembrane region" description="Helical" evidence="1">
    <location>
        <begin position="69"/>
        <end position="88"/>
    </location>
</feature>
<dbReference type="EMBL" id="MBTA01000025">
    <property type="protein sequence ID" value="RKD15071.1"/>
    <property type="molecule type" value="Genomic_DNA"/>
</dbReference>
<feature type="transmembrane region" description="Helical" evidence="1">
    <location>
        <begin position="7"/>
        <end position="29"/>
    </location>
</feature>
<organism evidence="2 3">
    <name type="scientific">Pelobium manganitolerans</name>
    <dbReference type="NCBI Taxonomy" id="1842495"/>
    <lineage>
        <taxon>Bacteria</taxon>
        <taxon>Pseudomonadati</taxon>
        <taxon>Bacteroidota</taxon>
        <taxon>Sphingobacteriia</taxon>
        <taxon>Sphingobacteriales</taxon>
        <taxon>Sphingobacteriaceae</taxon>
        <taxon>Pelobium</taxon>
    </lineage>
</organism>
<evidence type="ECO:0000313" key="2">
    <source>
        <dbReference type="EMBL" id="RKD15071.1"/>
    </source>
</evidence>
<reference evidence="2 3" key="1">
    <citation type="submission" date="2016-07" db="EMBL/GenBank/DDBJ databases">
        <title>Genome of Pelobium manganitolerans.</title>
        <authorList>
            <person name="Wu S."/>
            <person name="Wang G."/>
        </authorList>
    </citation>
    <scope>NUCLEOTIDE SEQUENCE [LARGE SCALE GENOMIC DNA]</scope>
    <source>
        <strain evidence="2 3">YS-25</strain>
    </source>
</reference>
<evidence type="ECO:0000313" key="3">
    <source>
        <dbReference type="Proteomes" id="UP000283433"/>
    </source>
</evidence>
<feature type="transmembrane region" description="Helical" evidence="1">
    <location>
        <begin position="230"/>
        <end position="249"/>
    </location>
</feature>
<name>A0A419S4Q7_9SPHI</name>
<sequence>MIGKSDFLAKGVIFIIIVIFLQFFSYTGISDDSKVLAAAIFGCGMLMMAMSIFTILFKSGYVFYQLDQMVFIFMAVVICSFFTAYIYWGQPLGTSLLSYRLFYIYFLYFLLIFFDLSQKQVESLIQFIFFLTLIIFAIGYFTFPNPIFTMRSEERRNGITIFFDGQGFTFLGAFYYLQKYFKDFKLYHLLLFAVGGAFLFFLTQARMMLAGVCLGAMLILLLSQLRYRYAYAIAGVSFAAIFYLTSGVFKGIKEQNAEQSEFASEDIRVQAYNFYLNDLQGGLPTLIFGNGYPAKGSKLETITYYGQDRGFYTSDIGLTGLFSFFGILGAGIWVMFFYRAFSMQNATNFNYVKAYFLMLFITAFTGYAIFDPGYMPSTVLALYLIRCNYKETMLVNRVGSFLRKQ</sequence>
<proteinExistence type="predicted"/>
<accession>A0A419S4Q7</accession>
<feature type="transmembrane region" description="Helical" evidence="1">
    <location>
        <begin position="350"/>
        <end position="370"/>
    </location>
</feature>
<dbReference type="OrthoDB" id="756650at2"/>
<feature type="transmembrane region" description="Helical" evidence="1">
    <location>
        <begin position="158"/>
        <end position="177"/>
    </location>
</feature>